<sequence length="203" mass="24338">MEEVLKISVKSDFFDRKRELTFHPDFLEFDDNDRIDGISTKFEKESIANFKFGIKWLNGYAFTFGRIYCIDIENHNGKQIKIRLKSFYGINLKSLTKKFANIVDSLQDYYFDDISRKYLQDFSNNIEFKINNIEYNHKGINFKNNSILWEDLQTKNYRNYFSLSSKLDNTKYLLVDYMNDWNGTVIYSVTRKILMDKGLFEQK</sequence>
<evidence type="ECO:0008006" key="3">
    <source>
        <dbReference type="Google" id="ProtNLM"/>
    </source>
</evidence>
<keyword evidence="2" id="KW-1185">Reference proteome</keyword>
<organism evidence="1 2">
    <name type="scientific">Flavobacterium helocola</name>
    <dbReference type="NCBI Taxonomy" id="3139139"/>
    <lineage>
        <taxon>Bacteria</taxon>
        <taxon>Pseudomonadati</taxon>
        <taxon>Bacteroidota</taxon>
        <taxon>Flavobacteriia</taxon>
        <taxon>Flavobacteriales</taxon>
        <taxon>Flavobacteriaceae</taxon>
        <taxon>Flavobacterium</taxon>
    </lineage>
</organism>
<evidence type="ECO:0000313" key="2">
    <source>
        <dbReference type="Proteomes" id="UP001393056"/>
    </source>
</evidence>
<protein>
    <recommendedName>
        <fullName evidence="3">DUF3298 domain-containing protein</fullName>
    </recommendedName>
</protein>
<accession>A0ABU9I5L7</accession>
<dbReference type="EMBL" id="JBBYHT010000002">
    <property type="protein sequence ID" value="MEL1247709.1"/>
    <property type="molecule type" value="Genomic_DNA"/>
</dbReference>
<comment type="caution">
    <text evidence="1">The sequence shown here is derived from an EMBL/GenBank/DDBJ whole genome shotgun (WGS) entry which is preliminary data.</text>
</comment>
<dbReference type="Proteomes" id="UP001393056">
    <property type="component" value="Unassembled WGS sequence"/>
</dbReference>
<gene>
    <name evidence="1" type="ORF">AAEO58_06590</name>
</gene>
<evidence type="ECO:0000313" key="1">
    <source>
        <dbReference type="EMBL" id="MEL1247709.1"/>
    </source>
</evidence>
<dbReference type="RefSeq" id="WP_341682742.1">
    <property type="nucleotide sequence ID" value="NZ_JBBYHT010000002.1"/>
</dbReference>
<name>A0ABU9I5L7_9FLAO</name>
<reference evidence="1 2" key="1">
    <citation type="submission" date="2024-04" db="EMBL/GenBank/DDBJ databases">
        <title>Flavobacterium sp. DGU41 16S ribosomal RNA gene Genome sequencing and assembly.</title>
        <authorList>
            <person name="Park S."/>
        </authorList>
    </citation>
    <scope>NUCLEOTIDE SEQUENCE [LARGE SCALE GENOMIC DNA]</scope>
    <source>
        <strain evidence="1 2">DGU41</strain>
    </source>
</reference>
<proteinExistence type="predicted"/>